<protein>
    <submittedName>
        <fullName evidence="2">Uncharacterized protein</fullName>
    </submittedName>
</protein>
<proteinExistence type="predicted"/>
<dbReference type="OrthoDB" id="2984700at2759"/>
<reference evidence="2" key="1">
    <citation type="submission" date="2021-02" db="EMBL/GenBank/DDBJ databases">
        <title>Psilocybe cubensis genome.</title>
        <authorList>
            <person name="Mckernan K.J."/>
            <person name="Crawford S."/>
            <person name="Trippe A."/>
            <person name="Kane L.T."/>
            <person name="Mclaughlin S."/>
        </authorList>
    </citation>
    <scope>NUCLEOTIDE SEQUENCE [LARGE SCALE GENOMIC DNA]</scope>
    <source>
        <strain evidence="2">MGC-MH-2018</strain>
    </source>
</reference>
<name>A0A8H7Y1H5_PSICU</name>
<feature type="region of interest" description="Disordered" evidence="1">
    <location>
        <begin position="275"/>
        <end position="300"/>
    </location>
</feature>
<gene>
    <name evidence="2" type="ORF">JR316_006024</name>
</gene>
<evidence type="ECO:0000313" key="2">
    <source>
        <dbReference type="EMBL" id="KAG5169468.1"/>
    </source>
</evidence>
<accession>A0A8H7Y1H5</accession>
<sequence>MSCDTYSASSAVSRETLVNTLAQNNLLHAPGLSPSLSGRSSPAIGSGIESGLGLGLQESGKLCSFNSDASSGDHVRITMKTRVAVRDTKSHRFQVVPLRDITKDALSRTELESGRLVVPTTPVSYLRTPSSKKFMTSHTKTMTSSPSVRPLCSIYGKENRHSEAGTEANVKALDSFEIKTSVSSETPSAERNAMLSEVELNVVDIKSSSLPQLSSNRTNPASPAVISNFSSQKSLNNSFSSTSTHTISQSLYISGRYKTHASKFSSLGYLSLDPDSGREGADEEDKEAPVFDSANPRSEKRHALRTPPLFLPYFDRLASSGPVNPDPQQVLHEAISDQKSELVQGAASDIVQADNDRTICPEFRLLDAYLDDQAVPCRILEDPFSVSSSGSIEFAPIDSPLHHSSPKSGNWASRIRHGAACQTSRRVQRGDRRIVYPKIVLDLFVELDKAIESWSAKNM</sequence>
<organism evidence="2">
    <name type="scientific">Psilocybe cubensis</name>
    <name type="common">Psychedelic mushroom</name>
    <name type="synonym">Stropharia cubensis</name>
    <dbReference type="NCBI Taxonomy" id="181762"/>
    <lineage>
        <taxon>Eukaryota</taxon>
        <taxon>Fungi</taxon>
        <taxon>Dikarya</taxon>
        <taxon>Basidiomycota</taxon>
        <taxon>Agaricomycotina</taxon>
        <taxon>Agaricomycetes</taxon>
        <taxon>Agaricomycetidae</taxon>
        <taxon>Agaricales</taxon>
        <taxon>Agaricineae</taxon>
        <taxon>Strophariaceae</taxon>
        <taxon>Psilocybe</taxon>
    </lineage>
</organism>
<dbReference type="EMBL" id="JAFIQS010000005">
    <property type="protein sequence ID" value="KAG5169468.1"/>
    <property type="molecule type" value="Genomic_DNA"/>
</dbReference>
<evidence type="ECO:0000256" key="1">
    <source>
        <dbReference type="SAM" id="MobiDB-lite"/>
    </source>
</evidence>
<comment type="caution">
    <text evidence="2">The sequence shown here is derived from an EMBL/GenBank/DDBJ whole genome shotgun (WGS) entry which is preliminary data.</text>
</comment>
<dbReference type="AlphaFoldDB" id="A0A8H7Y1H5"/>